<dbReference type="InterPro" id="IPR029052">
    <property type="entry name" value="Metallo-depent_PP-like"/>
</dbReference>
<name>A0A1R1B6X2_PAELA</name>
<protein>
    <recommendedName>
        <fullName evidence="2">Phosphoesterase</fullName>
        <ecNumber evidence="2">3.1.4.-</ecNumber>
    </recommendedName>
</protein>
<comment type="cofactor">
    <cofactor evidence="2">
        <name>a divalent metal cation</name>
        <dbReference type="ChEBI" id="CHEBI:60240"/>
    </cofactor>
</comment>
<dbReference type="InterPro" id="IPR024654">
    <property type="entry name" value="Calcineurin-like_PHP_lpxH"/>
</dbReference>
<dbReference type="STRING" id="1401.BK123_09440"/>
<evidence type="ECO:0000313" key="5">
    <source>
        <dbReference type="Proteomes" id="UP000187074"/>
    </source>
</evidence>
<proteinExistence type="inferred from homology"/>
<organism evidence="4 5">
    <name type="scientific">Paenibacillus lautus</name>
    <name type="common">Bacillus lautus</name>
    <dbReference type="NCBI Taxonomy" id="1401"/>
    <lineage>
        <taxon>Bacteria</taxon>
        <taxon>Bacillati</taxon>
        <taxon>Bacillota</taxon>
        <taxon>Bacilli</taxon>
        <taxon>Bacillales</taxon>
        <taxon>Paenibacillaceae</taxon>
        <taxon>Paenibacillus</taxon>
    </lineage>
</organism>
<reference evidence="4 5" key="1">
    <citation type="submission" date="2016-11" db="EMBL/GenBank/DDBJ databases">
        <title>Paenibacillus species isolates.</title>
        <authorList>
            <person name="Beno S.M."/>
        </authorList>
    </citation>
    <scope>NUCLEOTIDE SEQUENCE [LARGE SCALE GENOMIC DNA]</scope>
    <source>
        <strain evidence="4 5">FSL F4-0100</strain>
    </source>
</reference>
<dbReference type="Proteomes" id="UP000187074">
    <property type="component" value="Unassembled WGS sequence"/>
</dbReference>
<evidence type="ECO:0000313" key="4">
    <source>
        <dbReference type="EMBL" id="OME95279.1"/>
    </source>
</evidence>
<dbReference type="EC" id="3.1.4.-" evidence="2"/>
<keyword evidence="2" id="KW-0479">Metal-binding</keyword>
<evidence type="ECO:0000256" key="1">
    <source>
        <dbReference type="ARBA" id="ARBA00008950"/>
    </source>
</evidence>
<dbReference type="AlphaFoldDB" id="A0A1R1B6X2"/>
<dbReference type="GO" id="GO:0016787">
    <property type="term" value="F:hydrolase activity"/>
    <property type="evidence" value="ECO:0007669"/>
    <property type="project" value="UniProtKB-UniRule"/>
</dbReference>
<evidence type="ECO:0000256" key="2">
    <source>
        <dbReference type="RuleBase" id="RU362039"/>
    </source>
</evidence>
<evidence type="ECO:0000259" key="3">
    <source>
        <dbReference type="Pfam" id="PF12850"/>
    </source>
</evidence>
<dbReference type="Pfam" id="PF12850">
    <property type="entry name" value="Metallophos_2"/>
    <property type="match status" value="1"/>
</dbReference>
<sequence>MSFPFRITVLSDTHMPRKAKELPAALLEDVRHSDLILHAGDWSNWELYEQLSQYAPVEGVAGNVEDERIIERLGYKKLVEIEGKRIGIVHGHGQGGTTPSRARKAFADTEVDCILFGHSHIPFKEHVQGVLLFNPGSATDKRRQPRYSYGRIHIVNGMLEAHHIFYDQK</sequence>
<dbReference type="Gene3D" id="3.60.21.10">
    <property type="match status" value="1"/>
</dbReference>
<comment type="caution">
    <text evidence="4">The sequence shown here is derived from an EMBL/GenBank/DDBJ whole genome shotgun (WGS) entry which is preliminary data.</text>
</comment>
<dbReference type="NCBIfam" id="TIGR00040">
    <property type="entry name" value="yfcE"/>
    <property type="match status" value="1"/>
</dbReference>
<accession>A0A1R1B6X2</accession>
<dbReference type="OrthoDB" id="9800565at2"/>
<feature type="domain" description="Calcineurin-like phosphoesterase" evidence="3">
    <location>
        <begin position="6"/>
        <end position="156"/>
    </location>
</feature>
<gene>
    <name evidence="4" type="ORF">BK123_09440</name>
</gene>
<dbReference type="SUPFAM" id="SSF56300">
    <property type="entry name" value="Metallo-dependent phosphatases"/>
    <property type="match status" value="1"/>
</dbReference>
<dbReference type="GO" id="GO:0046872">
    <property type="term" value="F:metal ion binding"/>
    <property type="evidence" value="ECO:0007669"/>
    <property type="project" value="UniProtKB-KW"/>
</dbReference>
<dbReference type="RefSeq" id="WP_076322090.1">
    <property type="nucleotide sequence ID" value="NZ_MRTF01000002.1"/>
</dbReference>
<comment type="similarity">
    <text evidence="1 2">Belongs to the metallophosphoesterase superfamily. YfcE family.</text>
</comment>
<dbReference type="InterPro" id="IPR000979">
    <property type="entry name" value="Phosphodiesterase_MJ0936/Vps29"/>
</dbReference>
<dbReference type="EMBL" id="MRTF01000002">
    <property type="protein sequence ID" value="OME95279.1"/>
    <property type="molecule type" value="Genomic_DNA"/>
</dbReference>
<dbReference type="PANTHER" id="PTHR11124">
    <property type="entry name" value="VACUOLAR SORTING PROTEIN VPS29"/>
    <property type="match status" value="1"/>
</dbReference>